<keyword evidence="2" id="KW-0472">Membrane</keyword>
<protein>
    <submittedName>
        <fullName evidence="3">Uncharacterized protein</fullName>
    </submittedName>
</protein>
<evidence type="ECO:0000313" key="4">
    <source>
        <dbReference type="Proteomes" id="UP001233172"/>
    </source>
</evidence>
<dbReference type="EMBL" id="JASAOG010000168">
    <property type="protein sequence ID" value="KAK0046279.1"/>
    <property type="molecule type" value="Genomic_DNA"/>
</dbReference>
<gene>
    <name evidence="3" type="ORF">Bpfe_024333</name>
</gene>
<name>A0AAD8F172_BIOPF</name>
<keyword evidence="4" id="KW-1185">Reference proteome</keyword>
<evidence type="ECO:0000313" key="3">
    <source>
        <dbReference type="EMBL" id="KAK0046279.1"/>
    </source>
</evidence>
<keyword evidence="2" id="KW-0812">Transmembrane</keyword>
<feature type="transmembrane region" description="Helical" evidence="2">
    <location>
        <begin position="6"/>
        <end position="28"/>
    </location>
</feature>
<keyword evidence="2" id="KW-1133">Transmembrane helix</keyword>
<reference evidence="3" key="2">
    <citation type="submission" date="2023-04" db="EMBL/GenBank/DDBJ databases">
        <authorList>
            <person name="Bu L."/>
            <person name="Lu L."/>
            <person name="Laidemitt M.R."/>
            <person name="Zhang S.M."/>
            <person name="Mutuku M."/>
            <person name="Mkoji G."/>
            <person name="Steinauer M."/>
            <person name="Loker E.S."/>
        </authorList>
    </citation>
    <scope>NUCLEOTIDE SEQUENCE</scope>
    <source>
        <strain evidence="3">KasaAsao</strain>
        <tissue evidence="3">Whole Snail</tissue>
    </source>
</reference>
<evidence type="ECO:0000256" key="1">
    <source>
        <dbReference type="SAM" id="MobiDB-lite"/>
    </source>
</evidence>
<dbReference type="Proteomes" id="UP001233172">
    <property type="component" value="Unassembled WGS sequence"/>
</dbReference>
<organism evidence="3 4">
    <name type="scientific">Biomphalaria pfeifferi</name>
    <name type="common">Bloodfluke planorb</name>
    <name type="synonym">Freshwater snail</name>
    <dbReference type="NCBI Taxonomy" id="112525"/>
    <lineage>
        <taxon>Eukaryota</taxon>
        <taxon>Metazoa</taxon>
        <taxon>Spiralia</taxon>
        <taxon>Lophotrochozoa</taxon>
        <taxon>Mollusca</taxon>
        <taxon>Gastropoda</taxon>
        <taxon>Heterobranchia</taxon>
        <taxon>Euthyneura</taxon>
        <taxon>Panpulmonata</taxon>
        <taxon>Hygrophila</taxon>
        <taxon>Lymnaeoidea</taxon>
        <taxon>Planorbidae</taxon>
        <taxon>Biomphalaria</taxon>
    </lineage>
</organism>
<accession>A0AAD8F172</accession>
<sequence>DGAWSVPSWIPIVAGATVIVLVFALCIFGDKKSEKSECDDKGDNYQDVRNHKKDMSKNQTKD</sequence>
<reference evidence="3" key="1">
    <citation type="journal article" date="2023" name="PLoS Negl. Trop. Dis.">
        <title>A genome sequence for Biomphalaria pfeifferi, the major vector snail for the human-infecting parasite Schistosoma mansoni.</title>
        <authorList>
            <person name="Bu L."/>
            <person name="Lu L."/>
            <person name="Laidemitt M.R."/>
            <person name="Zhang S.M."/>
            <person name="Mutuku M."/>
            <person name="Mkoji G."/>
            <person name="Steinauer M."/>
            <person name="Loker E.S."/>
        </authorList>
    </citation>
    <scope>NUCLEOTIDE SEQUENCE</scope>
    <source>
        <strain evidence="3">KasaAsao</strain>
    </source>
</reference>
<dbReference type="AlphaFoldDB" id="A0AAD8F172"/>
<feature type="region of interest" description="Disordered" evidence="1">
    <location>
        <begin position="33"/>
        <end position="62"/>
    </location>
</feature>
<comment type="caution">
    <text evidence="3">The sequence shown here is derived from an EMBL/GenBank/DDBJ whole genome shotgun (WGS) entry which is preliminary data.</text>
</comment>
<proteinExistence type="predicted"/>
<evidence type="ECO:0000256" key="2">
    <source>
        <dbReference type="SAM" id="Phobius"/>
    </source>
</evidence>
<feature type="non-terminal residue" evidence="3">
    <location>
        <position position="1"/>
    </location>
</feature>